<dbReference type="Proteomes" id="UP001350748">
    <property type="component" value="Unassembled WGS sequence"/>
</dbReference>
<evidence type="ECO:0000313" key="2">
    <source>
        <dbReference type="Proteomes" id="UP001350748"/>
    </source>
</evidence>
<keyword evidence="2" id="KW-1185">Reference proteome</keyword>
<comment type="caution">
    <text evidence="1">The sequence shown here is derived from an EMBL/GenBank/DDBJ whole genome shotgun (WGS) entry which is preliminary data.</text>
</comment>
<name>A0ABU7XL51_9HYPH</name>
<protein>
    <recommendedName>
        <fullName evidence="3">FkbM family methyltransferase</fullName>
    </recommendedName>
</protein>
<gene>
    <name evidence="1" type="ORF">V3H18_11765</name>
</gene>
<evidence type="ECO:0000313" key="1">
    <source>
        <dbReference type="EMBL" id="MEF3367211.1"/>
    </source>
</evidence>
<evidence type="ECO:0008006" key="3">
    <source>
        <dbReference type="Google" id="ProtNLM"/>
    </source>
</evidence>
<dbReference type="EMBL" id="JAZHYN010000034">
    <property type="protein sequence ID" value="MEF3367211.1"/>
    <property type="molecule type" value="Genomic_DNA"/>
</dbReference>
<proteinExistence type="predicted"/>
<organism evidence="1 2">
    <name type="scientific">Methylocystis borbori</name>
    <dbReference type="NCBI Taxonomy" id="3118750"/>
    <lineage>
        <taxon>Bacteria</taxon>
        <taxon>Pseudomonadati</taxon>
        <taxon>Pseudomonadota</taxon>
        <taxon>Alphaproteobacteria</taxon>
        <taxon>Hyphomicrobiales</taxon>
        <taxon>Methylocystaceae</taxon>
        <taxon>Methylocystis</taxon>
    </lineage>
</organism>
<sequence length="229" mass="26667">MYWLNPNLEKFERRVHSQLTEDGVIEKIVETLRIQNGYYVEFGVGPRVAGSLETHGIEANTRLLRESGWFGLWMDGQNYPSHYQVQKEFITALNINLLLSKYKVPRDFDLISIDIDGQDLWVWMALNASPKIVVIECNGNFDFGDSRSIPFNIDHRWDGTAYFGASVTALQKIGRSKGYVNVWCNAINCIFVREDLLQNPESFEPERIHKKLPRRIHRIDEHNRSWVII</sequence>
<dbReference type="RefSeq" id="WP_332082246.1">
    <property type="nucleotide sequence ID" value="NZ_JAZHYN010000034.1"/>
</dbReference>
<accession>A0ABU7XL51</accession>
<reference evidence="1 2" key="1">
    <citation type="submission" date="2024-02" db="EMBL/GenBank/DDBJ databases">
        <authorList>
            <person name="Grouzdev D."/>
        </authorList>
    </citation>
    <scope>NUCLEOTIDE SEQUENCE [LARGE SCALE GENOMIC DNA]</scope>
    <source>
        <strain evidence="1 2">9N</strain>
    </source>
</reference>